<feature type="domain" description="GAF" evidence="3">
    <location>
        <begin position="46"/>
        <end position="197"/>
    </location>
</feature>
<dbReference type="InterPro" id="IPR042070">
    <property type="entry name" value="PucR_C-HTH_sf"/>
</dbReference>
<dbReference type="PANTHER" id="PTHR33744:SF1">
    <property type="entry name" value="DNA-BINDING TRANSCRIPTIONAL ACTIVATOR ADER"/>
    <property type="match status" value="1"/>
</dbReference>
<proteinExistence type="inferred from homology"/>
<dbReference type="Gene3D" id="1.10.10.2840">
    <property type="entry name" value="PucR C-terminal helix-turn-helix domain"/>
    <property type="match status" value="1"/>
</dbReference>
<comment type="similarity">
    <text evidence="1">Belongs to the CdaR family.</text>
</comment>
<dbReference type="EMBL" id="MASU01000005">
    <property type="protein sequence ID" value="PXY36931.1"/>
    <property type="molecule type" value="Genomic_DNA"/>
</dbReference>
<dbReference type="Gene3D" id="3.30.450.40">
    <property type="match status" value="1"/>
</dbReference>
<accession>A0A318LRC2</accession>
<dbReference type="SUPFAM" id="SSF55781">
    <property type="entry name" value="GAF domain-like"/>
    <property type="match status" value="1"/>
</dbReference>
<sequence>MRETTASAVAPRLRAVQPPRSAASHREREVIAAFSEITTEAITTTRLEDLLGLLGKQLCHLLGVTRCSVYLRHEDDRFRGAAGYCEHEGDISAAVQTQEAGIRGDRFSREVIETAAPVLIDDVRRDPRPHRRTMEHWRVRAMLGVPLVFDGKVIGLIFVDNVEQEHVYTDEDVALAELFARLGALFLRQAMLNAHLKRKAAEVVRQKNMLAHLADVHQKLTNAVLDGASIQTVVTLLGELSAKPVVLYNEDFQVLAWSAPPGLKMTEPPVLAPRVRELPSVRRTLAGLSASCPSAVVPRTLAVGLGRRHLMCRLVIEGQPSGYVGIVEVGRSLEHRDSKLAEHGATVLSLQILSERRQAEAEGQAREDYLSDLLHNTRDAEQLVRRSPQFGIDLTRPHVLVRFSLGKADGHVSVSAGRRLVIQQLAAALGESDPAAVSLPGAVIALVPLARDAAVPESLRDTISGVREALSPVLNIHTAVISAVCRAPEDFPMAHKELREVEELARSFDWAGGVLTADELGLFRVVAASGRVKEAVHFAHGFIGPLRAEDDGTLLSTWRAFVRAEGKVQATATELGVHENTIRYRLGKIRKLVQRDPATLDCLLQARLAFQILDLAGW</sequence>
<evidence type="ECO:0000313" key="4">
    <source>
        <dbReference type="EMBL" id="PXY36931.1"/>
    </source>
</evidence>
<feature type="region of interest" description="Disordered" evidence="2">
    <location>
        <begin position="1"/>
        <end position="21"/>
    </location>
</feature>
<dbReference type="Pfam" id="PF01590">
    <property type="entry name" value="GAF"/>
    <property type="match status" value="1"/>
</dbReference>
<evidence type="ECO:0000259" key="3">
    <source>
        <dbReference type="SMART" id="SM00065"/>
    </source>
</evidence>
<dbReference type="InterPro" id="IPR025736">
    <property type="entry name" value="PucR_C-HTH_dom"/>
</dbReference>
<dbReference type="Pfam" id="PF13556">
    <property type="entry name" value="HTH_30"/>
    <property type="match status" value="1"/>
</dbReference>
<keyword evidence="5" id="KW-1185">Reference proteome</keyword>
<dbReference type="OrthoDB" id="8026818at2"/>
<dbReference type="InterPro" id="IPR041522">
    <property type="entry name" value="CdaR_GGDEF"/>
</dbReference>
<dbReference type="SMART" id="SM00065">
    <property type="entry name" value="GAF"/>
    <property type="match status" value="1"/>
</dbReference>
<dbReference type="Pfam" id="PF17853">
    <property type="entry name" value="GGDEF_2"/>
    <property type="match status" value="1"/>
</dbReference>
<dbReference type="InterPro" id="IPR051448">
    <property type="entry name" value="CdaR-like_regulators"/>
</dbReference>
<evidence type="ECO:0000256" key="1">
    <source>
        <dbReference type="ARBA" id="ARBA00006754"/>
    </source>
</evidence>
<comment type="caution">
    <text evidence="4">The sequence shown here is derived from an EMBL/GenBank/DDBJ whole genome shotgun (WGS) entry which is preliminary data.</text>
</comment>
<evidence type="ECO:0000313" key="5">
    <source>
        <dbReference type="Proteomes" id="UP000247892"/>
    </source>
</evidence>
<dbReference type="InterPro" id="IPR029016">
    <property type="entry name" value="GAF-like_dom_sf"/>
</dbReference>
<dbReference type="PANTHER" id="PTHR33744">
    <property type="entry name" value="CARBOHYDRATE DIACID REGULATOR"/>
    <property type="match status" value="1"/>
</dbReference>
<name>A0A318LRC2_9PSEU</name>
<dbReference type="Proteomes" id="UP000247892">
    <property type="component" value="Unassembled WGS sequence"/>
</dbReference>
<dbReference type="InterPro" id="IPR003018">
    <property type="entry name" value="GAF"/>
</dbReference>
<reference evidence="4 5" key="1">
    <citation type="submission" date="2016-07" db="EMBL/GenBank/DDBJ databases">
        <title>Draft genome sequence of Prauserella sp. YIM 121212, isolated from alkaline soil.</title>
        <authorList>
            <person name="Ruckert C."/>
            <person name="Albersmeier A."/>
            <person name="Jiang C.-L."/>
            <person name="Jiang Y."/>
            <person name="Kalinowski J."/>
            <person name="Schneider O."/>
            <person name="Winkler A."/>
            <person name="Zotchev S.B."/>
        </authorList>
    </citation>
    <scope>NUCLEOTIDE SEQUENCE [LARGE SCALE GENOMIC DNA]</scope>
    <source>
        <strain evidence="4 5">YIM 121212</strain>
    </source>
</reference>
<gene>
    <name evidence="4" type="ORF">BA062_12415</name>
</gene>
<protein>
    <submittedName>
        <fullName evidence="4">CdaR family transcriptional regulator</fullName>
    </submittedName>
</protein>
<dbReference type="RefSeq" id="WP_110337291.1">
    <property type="nucleotide sequence ID" value="NZ_MASU01000005.1"/>
</dbReference>
<evidence type="ECO:0000256" key="2">
    <source>
        <dbReference type="SAM" id="MobiDB-lite"/>
    </source>
</evidence>
<dbReference type="AlphaFoldDB" id="A0A318LRC2"/>
<organism evidence="4 5">
    <name type="scientific">Prauserella flavalba</name>
    <dbReference type="NCBI Taxonomy" id="1477506"/>
    <lineage>
        <taxon>Bacteria</taxon>
        <taxon>Bacillati</taxon>
        <taxon>Actinomycetota</taxon>
        <taxon>Actinomycetes</taxon>
        <taxon>Pseudonocardiales</taxon>
        <taxon>Pseudonocardiaceae</taxon>
        <taxon>Prauserella</taxon>
    </lineage>
</organism>